<dbReference type="Pfam" id="PF01326">
    <property type="entry name" value="PPDK_N"/>
    <property type="match status" value="1"/>
</dbReference>
<evidence type="ECO:0000259" key="17">
    <source>
        <dbReference type="Pfam" id="PF01326"/>
    </source>
</evidence>
<dbReference type="InterPro" id="IPR013815">
    <property type="entry name" value="ATP_grasp_subdomain_1"/>
</dbReference>
<dbReference type="InterPro" id="IPR023151">
    <property type="entry name" value="PEP_util_CS"/>
</dbReference>
<evidence type="ECO:0000256" key="8">
    <source>
        <dbReference type="ARBA" id="ARBA00022723"/>
    </source>
</evidence>
<comment type="pathway">
    <text evidence="3 15">Carbohydrate biosynthesis; gluconeogenesis.</text>
</comment>
<dbReference type="InterPro" id="IPR036637">
    <property type="entry name" value="Phosphohistidine_dom_sf"/>
</dbReference>
<keyword evidence="11 15" id="KW-0067">ATP-binding</keyword>
<evidence type="ECO:0000256" key="14">
    <source>
        <dbReference type="ARBA" id="ARBA00047700"/>
    </source>
</evidence>
<dbReference type="PANTHER" id="PTHR43030">
    <property type="entry name" value="PHOSPHOENOLPYRUVATE SYNTHASE"/>
    <property type="match status" value="1"/>
</dbReference>
<dbReference type="Gene3D" id="3.30.470.20">
    <property type="entry name" value="ATP-grasp fold, B domain"/>
    <property type="match status" value="1"/>
</dbReference>
<dbReference type="PIRSF" id="PIRSF000854">
    <property type="entry name" value="PEP_synthase"/>
    <property type="match status" value="1"/>
</dbReference>
<evidence type="ECO:0000256" key="9">
    <source>
        <dbReference type="ARBA" id="ARBA00022741"/>
    </source>
</evidence>
<dbReference type="InterPro" id="IPR018274">
    <property type="entry name" value="PEP_util_AS"/>
</dbReference>
<dbReference type="GO" id="GO:0006094">
    <property type="term" value="P:gluconeogenesis"/>
    <property type="evidence" value="ECO:0007669"/>
    <property type="project" value="UniProtKB-UniPathway"/>
</dbReference>
<evidence type="ECO:0000259" key="18">
    <source>
        <dbReference type="Pfam" id="PF02896"/>
    </source>
</evidence>
<evidence type="ECO:0000256" key="15">
    <source>
        <dbReference type="PIRNR" id="PIRNR000854"/>
    </source>
</evidence>
<name>A0A7X0NGY4_9GAMM</name>
<reference evidence="19 20" key="1">
    <citation type="submission" date="2020-08" db="EMBL/GenBank/DDBJ databases">
        <title>Genomic Encyclopedia of Type Strains, Phase IV (KMG-IV): sequencing the most valuable type-strain genomes for metagenomic binning, comparative biology and taxonomic classification.</title>
        <authorList>
            <person name="Goeker M."/>
        </authorList>
    </citation>
    <scope>NUCLEOTIDE SEQUENCE [LARGE SCALE GENOMIC DNA]</scope>
    <source>
        <strain evidence="19 20">DSM 26287</strain>
    </source>
</reference>
<dbReference type="SUPFAM" id="SSF52009">
    <property type="entry name" value="Phosphohistidine domain"/>
    <property type="match status" value="1"/>
</dbReference>
<dbReference type="SUPFAM" id="SSF56059">
    <property type="entry name" value="Glutathione synthetase ATP-binding domain-like"/>
    <property type="match status" value="1"/>
</dbReference>
<evidence type="ECO:0000259" key="16">
    <source>
        <dbReference type="Pfam" id="PF00391"/>
    </source>
</evidence>
<feature type="domain" description="PEP-utilising enzyme mobile" evidence="16">
    <location>
        <begin position="384"/>
        <end position="455"/>
    </location>
</feature>
<dbReference type="GO" id="GO:0008986">
    <property type="term" value="F:pyruvate, water dikinase activity"/>
    <property type="evidence" value="ECO:0007669"/>
    <property type="project" value="UniProtKB-EC"/>
</dbReference>
<dbReference type="GO" id="GO:0046872">
    <property type="term" value="F:metal ion binding"/>
    <property type="evidence" value="ECO:0007669"/>
    <property type="project" value="UniProtKB-KW"/>
</dbReference>
<proteinExistence type="inferred from homology"/>
<dbReference type="FunFam" id="3.30.1490.20:FF:000010">
    <property type="entry name" value="Phosphoenolpyruvate synthase"/>
    <property type="match status" value="1"/>
</dbReference>
<gene>
    <name evidence="19" type="ORF">HNQ55_001788</name>
</gene>
<keyword evidence="8 15" id="KW-0479">Metal-binding</keyword>
<dbReference type="NCBIfam" id="NF005057">
    <property type="entry name" value="PRK06464.1"/>
    <property type="match status" value="1"/>
</dbReference>
<dbReference type="PANTHER" id="PTHR43030:SF1">
    <property type="entry name" value="PHOSPHOENOLPYRUVATE SYNTHASE"/>
    <property type="match status" value="1"/>
</dbReference>
<feature type="domain" description="PEP-utilising enzyme C-terminal" evidence="18">
    <location>
        <begin position="482"/>
        <end position="783"/>
    </location>
</feature>
<evidence type="ECO:0000313" key="19">
    <source>
        <dbReference type="EMBL" id="MBB6543280.1"/>
    </source>
</evidence>
<dbReference type="SUPFAM" id="SSF51621">
    <property type="entry name" value="Phosphoenolpyruvate/pyruvate domain"/>
    <property type="match status" value="1"/>
</dbReference>
<evidence type="ECO:0000256" key="13">
    <source>
        <dbReference type="ARBA" id="ARBA00033470"/>
    </source>
</evidence>
<dbReference type="InterPro" id="IPR015813">
    <property type="entry name" value="Pyrv/PenolPyrv_kinase-like_dom"/>
</dbReference>
<comment type="catalytic activity">
    <reaction evidence="14 15">
        <text>pyruvate + ATP + H2O = phosphoenolpyruvate + AMP + phosphate + 2 H(+)</text>
        <dbReference type="Rhea" id="RHEA:11364"/>
        <dbReference type="ChEBI" id="CHEBI:15361"/>
        <dbReference type="ChEBI" id="CHEBI:15377"/>
        <dbReference type="ChEBI" id="CHEBI:15378"/>
        <dbReference type="ChEBI" id="CHEBI:30616"/>
        <dbReference type="ChEBI" id="CHEBI:43474"/>
        <dbReference type="ChEBI" id="CHEBI:58702"/>
        <dbReference type="ChEBI" id="CHEBI:456215"/>
        <dbReference type="EC" id="2.7.9.2"/>
    </reaction>
</comment>
<dbReference type="PRINTS" id="PR01736">
    <property type="entry name" value="PHPHTRNFRASE"/>
</dbReference>
<keyword evidence="9 15" id="KW-0547">Nucleotide-binding</keyword>
<evidence type="ECO:0000256" key="11">
    <source>
        <dbReference type="ARBA" id="ARBA00022840"/>
    </source>
</evidence>
<dbReference type="PROSITE" id="PS00370">
    <property type="entry name" value="PEP_ENZYMES_PHOS_SITE"/>
    <property type="match status" value="1"/>
</dbReference>
<dbReference type="InterPro" id="IPR006319">
    <property type="entry name" value="PEP_synth"/>
</dbReference>
<evidence type="ECO:0000256" key="7">
    <source>
        <dbReference type="ARBA" id="ARBA00022679"/>
    </source>
</evidence>
<dbReference type="GO" id="GO:0005524">
    <property type="term" value="F:ATP binding"/>
    <property type="evidence" value="ECO:0007669"/>
    <property type="project" value="UniProtKB-KW"/>
</dbReference>
<dbReference type="PROSITE" id="PS00742">
    <property type="entry name" value="PEP_ENZYMES_2"/>
    <property type="match status" value="1"/>
</dbReference>
<keyword evidence="7 15" id="KW-0808">Transferase</keyword>
<comment type="caution">
    <text evidence="19">The sequence shown here is derived from an EMBL/GenBank/DDBJ whole genome shotgun (WGS) entry which is preliminary data.</text>
</comment>
<dbReference type="InterPro" id="IPR000121">
    <property type="entry name" value="PEP_util_C"/>
</dbReference>
<dbReference type="InterPro" id="IPR002192">
    <property type="entry name" value="PPDK_AMP/ATP-bd"/>
</dbReference>
<evidence type="ECO:0000256" key="1">
    <source>
        <dbReference type="ARBA" id="ARBA00001946"/>
    </source>
</evidence>
<evidence type="ECO:0000256" key="3">
    <source>
        <dbReference type="ARBA" id="ARBA00004742"/>
    </source>
</evidence>
<dbReference type="EC" id="2.7.9.2" evidence="5 15"/>
<dbReference type="FunFam" id="3.30.470.20:FF:000017">
    <property type="entry name" value="Phosphoenolpyruvate synthase"/>
    <property type="match status" value="1"/>
</dbReference>
<protein>
    <recommendedName>
        <fullName evidence="6 15">Phosphoenolpyruvate synthase</fullName>
        <shortName evidence="15">PEP synthase</shortName>
        <ecNumber evidence="5 15">2.7.9.2</ecNumber>
    </recommendedName>
    <alternativeName>
        <fullName evidence="13 15">Pyruvate, water dikinase</fullName>
    </alternativeName>
</protein>
<dbReference type="NCBIfam" id="TIGR01418">
    <property type="entry name" value="PEP_synth"/>
    <property type="match status" value="1"/>
</dbReference>
<dbReference type="Proteomes" id="UP000537141">
    <property type="component" value="Unassembled WGS sequence"/>
</dbReference>
<dbReference type="AlphaFoldDB" id="A0A7X0NGY4"/>
<keyword evidence="12 15" id="KW-0460">Magnesium</keyword>
<accession>A0A7X0NGY4</accession>
<dbReference type="RefSeq" id="WP_184424074.1">
    <property type="nucleotide sequence ID" value="NZ_AP027362.1"/>
</dbReference>
<comment type="similarity">
    <text evidence="4 15">Belongs to the PEP-utilizing enzyme family.</text>
</comment>
<feature type="domain" description="Pyruvate phosphate dikinase AMP/ATP-binding" evidence="17">
    <location>
        <begin position="17"/>
        <end position="348"/>
    </location>
</feature>
<evidence type="ECO:0000256" key="12">
    <source>
        <dbReference type="ARBA" id="ARBA00022842"/>
    </source>
</evidence>
<dbReference type="InterPro" id="IPR008279">
    <property type="entry name" value="PEP-util_enz_mobile_dom"/>
</dbReference>
<dbReference type="UniPathway" id="UPA00138"/>
<comment type="function">
    <text evidence="2 15">Catalyzes the phosphorylation of pyruvate to phosphoenolpyruvate.</text>
</comment>
<sequence>MQENVLWYENLGMNDVERVGGKNASLGEMISNLANVGVQVPGGFATTAYAFNEFLEQSGLNNKIYELLDTLDVSDVNALSVCGSTIRQWIIDTPFLPNMQTDIEKAYAQLAGEFSADASFAVRSSATAEDMPDASFAGQQETFLNVRGLDAVMIAIKHVFASLFNDRAISYRVHQGYDHRGVALSAGIQRMVRSDIASSGVMFSIDTESGFEDVVFVTSSVGLGEMVVQGAVNPDEFYVHKPTLAKGNPAVVRRNIGSKAIKMIYAENQEHGKQVEIVDVEPEVSNKFSLTDDEVMELAKQAVIIEKHYQRPMDIEWAKDGLDGKLYIVQARPETVRSRENANVMEQFQLQTTADVICEGRSIGHKIGSGVAKVLSSLDEMDKIQPGDVLVTDMTDPDWEPIMKKASAIVTNRGGRTCHAAIIAREMGIPAVVGCGDATKLIANGDKVTVSCAEGDTGFIYKGMLDFTVTTSEIDSMPELPLKIMMNVGNPDRAFAFAKLPHAGIGLARLEFIINKMIGVHPKALINFDQQSEDLKEEIRDYMAGYADPVEFYIAKLTEGVSTLAAAYAPEKVIVRMSDFKSNEYANLVGGEEYEPHEENPMIGYRGAARYISEDFRECFALECEAIKRVRNDMGLTNVEVMIPFVRTLDEAKQVIDILAENGLKRGENGLRVIMMCELPSNALLADQFLDYFDGFSIGSNDLTQLTLGLDRDSGLIAHLFDERDPAIKILLSMAIKACKARGKYVGICGQGPSDHADFAAWLVEQGIDSVSLNPDTVLPTWLYLAEQHAK</sequence>
<dbReference type="Gene3D" id="3.50.30.10">
    <property type="entry name" value="Phosphohistidine domain"/>
    <property type="match status" value="1"/>
</dbReference>
<keyword evidence="10 15" id="KW-0418">Kinase</keyword>
<dbReference type="EMBL" id="JACHHU010000012">
    <property type="protein sequence ID" value="MBB6543280.1"/>
    <property type="molecule type" value="Genomic_DNA"/>
</dbReference>
<evidence type="ECO:0000256" key="2">
    <source>
        <dbReference type="ARBA" id="ARBA00002988"/>
    </source>
</evidence>
<comment type="cofactor">
    <cofactor evidence="1 15">
        <name>Mg(2+)</name>
        <dbReference type="ChEBI" id="CHEBI:18420"/>
    </cofactor>
</comment>
<organism evidence="19 20">
    <name type="scientific">Thalassotalea piscium</name>
    <dbReference type="NCBI Taxonomy" id="1230533"/>
    <lineage>
        <taxon>Bacteria</taxon>
        <taxon>Pseudomonadati</taxon>
        <taxon>Pseudomonadota</taxon>
        <taxon>Gammaproteobacteria</taxon>
        <taxon>Alteromonadales</taxon>
        <taxon>Colwelliaceae</taxon>
        <taxon>Thalassotalea</taxon>
    </lineage>
</organism>
<evidence type="ECO:0000256" key="10">
    <source>
        <dbReference type="ARBA" id="ARBA00022777"/>
    </source>
</evidence>
<evidence type="ECO:0000256" key="6">
    <source>
        <dbReference type="ARBA" id="ARBA00021623"/>
    </source>
</evidence>
<evidence type="ECO:0000256" key="5">
    <source>
        <dbReference type="ARBA" id="ARBA00011996"/>
    </source>
</evidence>
<dbReference type="Gene3D" id="3.20.20.60">
    <property type="entry name" value="Phosphoenolpyruvate-binding domains"/>
    <property type="match status" value="1"/>
</dbReference>
<dbReference type="Gene3D" id="3.30.1490.20">
    <property type="entry name" value="ATP-grasp fold, A domain"/>
    <property type="match status" value="1"/>
</dbReference>
<evidence type="ECO:0000313" key="20">
    <source>
        <dbReference type="Proteomes" id="UP000537141"/>
    </source>
</evidence>
<dbReference type="FunFam" id="3.20.20.60:FF:000010">
    <property type="entry name" value="Phosphoenolpyruvate synthase"/>
    <property type="match status" value="1"/>
</dbReference>
<keyword evidence="19" id="KW-0670">Pyruvate</keyword>
<evidence type="ECO:0000256" key="4">
    <source>
        <dbReference type="ARBA" id="ARBA00007837"/>
    </source>
</evidence>
<dbReference type="Pfam" id="PF02896">
    <property type="entry name" value="PEP-utilizers_C"/>
    <property type="match status" value="1"/>
</dbReference>
<dbReference type="Pfam" id="PF00391">
    <property type="entry name" value="PEP-utilizers"/>
    <property type="match status" value="1"/>
</dbReference>
<dbReference type="FunFam" id="3.50.30.10:FF:000002">
    <property type="entry name" value="Phosphoenolpyruvate synthase"/>
    <property type="match status" value="1"/>
</dbReference>
<keyword evidence="20" id="KW-1185">Reference proteome</keyword>
<dbReference type="InterPro" id="IPR040442">
    <property type="entry name" value="Pyrv_kinase-like_dom_sf"/>
</dbReference>